<feature type="transmembrane region" description="Helical" evidence="2">
    <location>
        <begin position="236"/>
        <end position="253"/>
    </location>
</feature>
<keyword evidence="2" id="KW-1133">Transmembrane helix</keyword>
<keyword evidence="2" id="KW-0472">Membrane</keyword>
<evidence type="ECO:0000256" key="1">
    <source>
        <dbReference type="SAM" id="MobiDB-lite"/>
    </source>
</evidence>
<feature type="transmembrane region" description="Helical" evidence="2">
    <location>
        <begin position="293"/>
        <end position="311"/>
    </location>
</feature>
<feature type="transmembrane region" description="Helical" evidence="2">
    <location>
        <begin position="317"/>
        <end position="335"/>
    </location>
</feature>
<evidence type="ECO:0000313" key="3">
    <source>
        <dbReference type="EMBL" id="PMD24299.1"/>
    </source>
</evidence>
<proteinExistence type="predicted"/>
<dbReference type="AlphaFoldDB" id="A0A2J6QDF8"/>
<name>A0A2J6QDF8_9HELO</name>
<dbReference type="Proteomes" id="UP000235672">
    <property type="component" value="Unassembled WGS sequence"/>
</dbReference>
<gene>
    <name evidence="3" type="ORF">NA56DRAFT_700783</name>
</gene>
<keyword evidence="2" id="KW-0812">Transmembrane</keyword>
<dbReference type="EMBL" id="KZ613473">
    <property type="protein sequence ID" value="PMD24299.1"/>
    <property type="molecule type" value="Genomic_DNA"/>
</dbReference>
<feature type="transmembrane region" description="Helical" evidence="2">
    <location>
        <begin position="259"/>
        <end position="281"/>
    </location>
</feature>
<feature type="transmembrane region" description="Helical" evidence="2">
    <location>
        <begin position="93"/>
        <end position="115"/>
    </location>
</feature>
<feature type="region of interest" description="Disordered" evidence="1">
    <location>
        <begin position="1"/>
        <end position="32"/>
    </location>
</feature>
<protein>
    <submittedName>
        <fullName evidence="3">Uncharacterized protein</fullName>
    </submittedName>
</protein>
<accession>A0A2J6QDF8</accession>
<feature type="transmembrane region" description="Helical" evidence="2">
    <location>
        <begin position="211"/>
        <end position="229"/>
    </location>
</feature>
<evidence type="ECO:0000313" key="4">
    <source>
        <dbReference type="Proteomes" id="UP000235672"/>
    </source>
</evidence>
<reference evidence="3 4" key="1">
    <citation type="submission" date="2016-05" db="EMBL/GenBank/DDBJ databases">
        <title>A degradative enzymes factory behind the ericoid mycorrhizal symbiosis.</title>
        <authorList>
            <consortium name="DOE Joint Genome Institute"/>
            <person name="Martino E."/>
            <person name="Morin E."/>
            <person name="Grelet G."/>
            <person name="Kuo A."/>
            <person name="Kohler A."/>
            <person name="Daghino S."/>
            <person name="Barry K."/>
            <person name="Choi C."/>
            <person name="Cichocki N."/>
            <person name="Clum A."/>
            <person name="Copeland A."/>
            <person name="Hainaut M."/>
            <person name="Haridas S."/>
            <person name="Labutti K."/>
            <person name="Lindquist E."/>
            <person name="Lipzen A."/>
            <person name="Khouja H.-R."/>
            <person name="Murat C."/>
            <person name="Ohm R."/>
            <person name="Olson A."/>
            <person name="Spatafora J."/>
            <person name="Veneault-Fourrey C."/>
            <person name="Henrissat B."/>
            <person name="Grigoriev I."/>
            <person name="Martin F."/>
            <person name="Perotto S."/>
        </authorList>
    </citation>
    <scope>NUCLEOTIDE SEQUENCE [LARGE SCALE GENOMIC DNA]</scope>
    <source>
        <strain evidence="3 4">UAMH 7357</strain>
    </source>
</reference>
<evidence type="ECO:0000256" key="2">
    <source>
        <dbReference type="SAM" id="Phobius"/>
    </source>
</evidence>
<dbReference type="OrthoDB" id="3564778at2759"/>
<keyword evidence="4" id="KW-1185">Reference proteome</keyword>
<organism evidence="3 4">
    <name type="scientific">Hyaloscypha hepaticicola</name>
    <dbReference type="NCBI Taxonomy" id="2082293"/>
    <lineage>
        <taxon>Eukaryota</taxon>
        <taxon>Fungi</taxon>
        <taxon>Dikarya</taxon>
        <taxon>Ascomycota</taxon>
        <taxon>Pezizomycotina</taxon>
        <taxon>Leotiomycetes</taxon>
        <taxon>Helotiales</taxon>
        <taxon>Hyaloscyphaceae</taxon>
        <taxon>Hyaloscypha</taxon>
    </lineage>
</organism>
<sequence>MAGIQEPIAGGGFELTASSTGGTSMPEEPLEPSQGASIIDIAQSRPSLSDSYDIENAKIYTAAIKTIPRESASNRLRLRIRDIKSNKIARRTLQTMIVIGALTVLYQFVSLFPAFQNWHAASRGLQVQIQGEADSRQSLVYEFLTFCENRKVWEPLDLVADLAYAAIQSQNLPLGPDCEKYLGAYPKAPPGTEKWILPQGHYAYFYPPENYILGAIMKLFVALAVCSMVDQRFLRFLGLLKYGCSALGFWKALQSMSARHDVLVCIAAGILLTPVFVCFVVPVSKIAQSVRNAGLVSLFAFVFYLASRGRLGENPVLGTAAFATILIVLLEKFVYHKSKGE</sequence>